<feature type="non-terminal residue" evidence="1">
    <location>
        <position position="76"/>
    </location>
</feature>
<evidence type="ECO:0000313" key="1">
    <source>
        <dbReference type="EMBL" id="TFK99004.1"/>
    </source>
</evidence>
<dbReference type="AlphaFoldDB" id="A0A5C3QAF2"/>
<keyword evidence="2" id="KW-1185">Reference proteome</keyword>
<sequence>MRCLPSSCLHHHLDFLSIFVHPHNPQSAHTSLLLLVITTITSILPYHPPFGTLSIPAMPTRVLNFSQNAKPRTSII</sequence>
<dbReference type="Proteomes" id="UP000305067">
    <property type="component" value="Unassembled WGS sequence"/>
</dbReference>
<gene>
    <name evidence="1" type="ORF">BDV98DRAFT_572076</name>
</gene>
<reference evidence="1 2" key="1">
    <citation type="journal article" date="2019" name="Nat. Ecol. Evol.">
        <title>Megaphylogeny resolves global patterns of mushroom evolution.</title>
        <authorList>
            <person name="Varga T."/>
            <person name="Krizsan K."/>
            <person name="Foldi C."/>
            <person name="Dima B."/>
            <person name="Sanchez-Garcia M."/>
            <person name="Sanchez-Ramirez S."/>
            <person name="Szollosi G.J."/>
            <person name="Szarkandi J.G."/>
            <person name="Papp V."/>
            <person name="Albert L."/>
            <person name="Andreopoulos W."/>
            <person name="Angelini C."/>
            <person name="Antonin V."/>
            <person name="Barry K.W."/>
            <person name="Bougher N.L."/>
            <person name="Buchanan P."/>
            <person name="Buyck B."/>
            <person name="Bense V."/>
            <person name="Catcheside P."/>
            <person name="Chovatia M."/>
            <person name="Cooper J."/>
            <person name="Damon W."/>
            <person name="Desjardin D."/>
            <person name="Finy P."/>
            <person name="Geml J."/>
            <person name="Haridas S."/>
            <person name="Hughes K."/>
            <person name="Justo A."/>
            <person name="Karasinski D."/>
            <person name="Kautmanova I."/>
            <person name="Kiss B."/>
            <person name="Kocsube S."/>
            <person name="Kotiranta H."/>
            <person name="LaButti K.M."/>
            <person name="Lechner B.E."/>
            <person name="Liimatainen K."/>
            <person name="Lipzen A."/>
            <person name="Lukacs Z."/>
            <person name="Mihaltcheva S."/>
            <person name="Morgado L.N."/>
            <person name="Niskanen T."/>
            <person name="Noordeloos M.E."/>
            <person name="Ohm R.A."/>
            <person name="Ortiz-Santana B."/>
            <person name="Ovrebo C."/>
            <person name="Racz N."/>
            <person name="Riley R."/>
            <person name="Savchenko A."/>
            <person name="Shiryaev A."/>
            <person name="Soop K."/>
            <person name="Spirin V."/>
            <person name="Szebenyi C."/>
            <person name="Tomsovsky M."/>
            <person name="Tulloss R.E."/>
            <person name="Uehling J."/>
            <person name="Grigoriev I.V."/>
            <person name="Vagvolgyi C."/>
            <person name="Papp T."/>
            <person name="Martin F.M."/>
            <person name="Miettinen O."/>
            <person name="Hibbett D.S."/>
            <person name="Nagy L.G."/>
        </authorList>
    </citation>
    <scope>NUCLEOTIDE SEQUENCE [LARGE SCALE GENOMIC DNA]</scope>
    <source>
        <strain evidence="1 2">CBS 309.79</strain>
    </source>
</reference>
<evidence type="ECO:0000313" key="2">
    <source>
        <dbReference type="Proteomes" id="UP000305067"/>
    </source>
</evidence>
<proteinExistence type="predicted"/>
<protein>
    <submittedName>
        <fullName evidence="1">Uncharacterized protein</fullName>
    </submittedName>
</protein>
<dbReference type="EMBL" id="ML178836">
    <property type="protein sequence ID" value="TFK99004.1"/>
    <property type="molecule type" value="Genomic_DNA"/>
</dbReference>
<accession>A0A5C3QAF2</accession>
<name>A0A5C3QAF2_9AGAR</name>
<organism evidence="1 2">
    <name type="scientific">Pterulicium gracile</name>
    <dbReference type="NCBI Taxonomy" id="1884261"/>
    <lineage>
        <taxon>Eukaryota</taxon>
        <taxon>Fungi</taxon>
        <taxon>Dikarya</taxon>
        <taxon>Basidiomycota</taxon>
        <taxon>Agaricomycotina</taxon>
        <taxon>Agaricomycetes</taxon>
        <taxon>Agaricomycetidae</taxon>
        <taxon>Agaricales</taxon>
        <taxon>Pleurotineae</taxon>
        <taxon>Pterulaceae</taxon>
        <taxon>Pterulicium</taxon>
    </lineage>
</organism>